<feature type="domain" description="Right handed beta helix" evidence="10">
    <location>
        <begin position="133"/>
        <end position="256"/>
    </location>
</feature>
<evidence type="ECO:0000256" key="6">
    <source>
        <dbReference type="ARBA" id="ARBA00022837"/>
    </source>
</evidence>
<dbReference type="InterPro" id="IPR052052">
    <property type="entry name" value="Polysaccharide_Lyase_9"/>
</dbReference>
<evidence type="ECO:0000256" key="2">
    <source>
        <dbReference type="ARBA" id="ARBA00004613"/>
    </source>
</evidence>
<dbReference type="InterPro" id="IPR012334">
    <property type="entry name" value="Pectin_lyas_fold"/>
</dbReference>
<evidence type="ECO:0000256" key="8">
    <source>
        <dbReference type="ARBA" id="ARBA00038263"/>
    </source>
</evidence>
<evidence type="ECO:0000256" key="5">
    <source>
        <dbReference type="ARBA" id="ARBA00022729"/>
    </source>
</evidence>
<evidence type="ECO:0000313" key="12">
    <source>
        <dbReference type="Proteomes" id="UP001500622"/>
    </source>
</evidence>
<organism evidence="11 12">
    <name type="scientific">Georgenia halophila</name>
    <dbReference type="NCBI Taxonomy" id="620889"/>
    <lineage>
        <taxon>Bacteria</taxon>
        <taxon>Bacillati</taxon>
        <taxon>Actinomycetota</taxon>
        <taxon>Actinomycetes</taxon>
        <taxon>Micrococcales</taxon>
        <taxon>Bogoriellaceae</taxon>
        <taxon>Georgenia</taxon>
    </lineage>
</organism>
<keyword evidence="12" id="KW-1185">Reference proteome</keyword>
<evidence type="ECO:0000256" key="3">
    <source>
        <dbReference type="ARBA" id="ARBA00022525"/>
    </source>
</evidence>
<evidence type="ECO:0000256" key="7">
    <source>
        <dbReference type="ARBA" id="ARBA00023239"/>
    </source>
</evidence>
<gene>
    <name evidence="11" type="ORF">GCM10023169_34370</name>
</gene>
<comment type="caution">
    <text evidence="11">The sequence shown here is derived from an EMBL/GenBank/DDBJ whole genome shotgun (WGS) entry which is preliminary data.</text>
</comment>
<keyword evidence="7" id="KW-0456">Lyase</keyword>
<keyword evidence="4" id="KW-0479">Metal-binding</keyword>
<dbReference type="PANTHER" id="PTHR40088">
    <property type="entry name" value="PECTATE LYASE (EUROFUNG)"/>
    <property type="match status" value="1"/>
</dbReference>
<name>A0ABP8LKA4_9MICO</name>
<dbReference type="InterPro" id="IPR011050">
    <property type="entry name" value="Pectin_lyase_fold/virulence"/>
</dbReference>
<dbReference type="Pfam" id="PF13229">
    <property type="entry name" value="Beta_helix"/>
    <property type="match status" value="1"/>
</dbReference>
<dbReference type="Gene3D" id="2.160.20.10">
    <property type="entry name" value="Single-stranded right-handed beta-helix, Pectin lyase-like"/>
    <property type="match status" value="1"/>
</dbReference>
<dbReference type="Proteomes" id="UP001500622">
    <property type="component" value="Unassembled WGS sequence"/>
</dbReference>
<feature type="signal peptide" evidence="9">
    <location>
        <begin position="1"/>
        <end position="25"/>
    </location>
</feature>
<evidence type="ECO:0000256" key="1">
    <source>
        <dbReference type="ARBA" id="ARBA00001913"/>
    </source>
</evidence>
<evidence type="ECO:0000259" key="10">
    <source>
        <dbReference type="Pfam" id="PF13229"/>
    </source>
</evidence>
<evidence type="ECO:0000313" key="11">
    <source>
        <dbReference type="EMBL" id="GAA4430674.1"/>
    </source>
</evidence>
<sequence>MRIRHILASVSMAALALTATSPAAAGVAAGAATAGSGAAVVHLSPAGNDDNGGTADEPVRTLTRAASLLAASDTERATVWIEPGTYHEPAVVAWNRVPQSTVALRSTSERQRPVFDGSQATGSFHYWMNTAGGPSLEVDGLRVRNYRTGGIRMDTDNNVVRDVVFEQIGNAHVPDGPGYAALHLLGSSGNEISDTVFRDLENVDCPGCMHGVYAANGSSDNTVTRSVFDRITGDPVRLRHDTHRNVFTRNTFSESGSYLSGGSRWPHRAMASFWRFNAGEVCGTDNRMDDNVSDGRQYTGEPGQRLIGSGAEAGLERCPEAIRGNGNIVDPQL</sequence>
<evidence type="ECO:0000256" key="9">
    <source>
        <dbReference type="SAM" id="SignalP"/>
    </source>
</evidence>
<dbReference type="InterPro" id="IPR039448">
    <property type="entry name" value="Beta_helix"/>
</dbReference>
<protein>
    <recommendedName>
        <fullName evidence="10">Right handed beta helix domain-containing protein</fullName>
    </recommendedName>
</protein>
<accession>A0ABP8LKA4</accession>
<proteinExistence type="inferred from homology"/>
<comment type="similarity">
    <text evidence="8">Belongs to the polysaccharide lyase 9 family.</text>
</comment>
<keyword evidence="6" id="KW-0106">Calcium</keyword>
<dbReference type="RefSeq" id="WP_345217786.1">
    <property type="nucleotide sequence ID" value="NZ_BAABGN010000013.1"/>
</dbReference>
<keyword evidence="5 9" id="KW-0732">Signal</keyword>
<keyword evidence="3" id="KW-0964">Secreted</keyword>
<dbReference type="SUPFAM" id="SSF51126">
    <property type="entry name" value="Pectin lyase-like"/>
    <property type="match status" value="1"/>
</dbReference>
<evidence type="ECO:0000256" key="4">
    <source>
        <dbReference type="ARBA" id="ARBA00022723"/>
    </source>
</evidence>
<reference evidence="12" key="1">
    <citation type="journal article" date="2019" name="Int. J. Syst. Evol. Microbiol.">
        <title>The Global Catalogue of Microorganisms (GCM) 10K type strain sequencing project: providing services to taxonomists for standard genome sequencing and annotation.</title>
        <authorList>
            <consortium name="The Broad Institute Genomics Platform"/>
            <consortium name="The Broad Institute Genome Sequencing Center for Infectious Disease"/>
            <person name="Wu L."/>
            <person name="Ma J."/>
        </authorList>
    </citation>
    <scope>NUCLEOTIDE SEQUENCE [LARGE SCALE GENOMIC DNA]</scope>
    <source>
        <strain evidence="12">JCM 17810</strain>
    </source>
</reference>
<comment type="subcellular location">
    <subcellularLocation>
        <location evidence="2">Secreted</location>
    </subcellularLocation>
</comment>
<comment type="cofactor">
    <cofactor evidence="1">
        <name>Ca(2+)</name>
        <dbReference type="ChEBI" id="CHEBI:29108"/>
    </cofactor>
</comment>
<dbReference type="PANTHER" id="PTHR40088:SF1">
    <property type="entry name" value="PECTATE LYASE PEL9"/>
    <property type="match status" value="1"/>
</dbReference>
<dbReference type="EMBL" id="BAABGN010000013">
    <property type="protein sequence ID" value="GAA4430674.1"/>
    <property type="molecule type" value="Genomic_DNA"/>
</dbReference>
<feature type="chain" id="PRO_5045552921" description="Right handed beta helix domain-containing protein" evidence="9">
    <location>
        <begin position="26"/>
        <end position="333"/>
    </location>
</feature>